<feature type="region of interest" description="Disordered" evidence="1">
    <location>
        <begin position="65"/>
        <end position="117"/>
    </location>
</feature>
<keyword evidence="4" id="KW-1185">Reference proteome</keyword>
<reference evidence="3 4" key="1">
    <citation type="submission" date="2018-10" db="EMBL/GenBank/DDBJ databases">
        <title>Genomic Encyclopedia of Archaeal and Bacterial Type Strains, Phase II (KMG-II): from individual species to whole genera.</title>
        <authorList>
            <person name="Goeker M."/>
        </authorList>
    </citation>
    <scope>NUCLEOTIDE SEQUENCE [LARGE SCALE GENOMIC DNA]</scope>
    <source>
        <strain evidence="3 4">DSM 14954</strain>
    </source>
</reference>
<dbReference type="EMBL" id="RBIL01000001">
    <property type="protein sequence ID" value="RKQ90796.1"/>
    <property type="molecule type" value="Genomic_DNA"/>
</dbReference>
<dbReference type="Proteomes" id="UP000278962">
    <property type="component" value="Unassembled WGS sequence"/>
</dbReference>
<proteinExistence type="predicted"/>
<keyword evidence="2" id="KW-1133">Transmembrane helix</keyword>
<accession>A0A660L8T5</accession>
<name>A0A660L8T5_9ACTN</name>
<comment type="caution">
    <text evidence="3">The sequence shown here is derived from an EMBL/GenBank/DDBJ whole genome shotgun (WGS) entry which is preliminary data.</text>
</comment>
<evidence type="ECO:0000313" key="3">
    <source>
        <dbReference type="EMBL" id="RKQ90796.1"/>
    </source>
</evidence>
<evidence type="ECO:0000256" key="1">
    <source>
        <dbReference type="SAM" id="MobiDB-lite"/>
    </source>
</evidence>
<protein>
    <submittedName>
        <fullName evidence="3">Uncharacterized protein</fullName>
    </submittedName>
</protein>
<organism evidence="3 4">
    <name type="scientific">Solirubrobacter pauli</name>
    <dbReference type="NCBI Taxonomy" id="166793"/>
    <lineage>
        <taxon>Bacteria</taxon>
        <taxon>Bacillati</taxon>
        <taxon>Actinomycetota</taxon>
        <taxon>Thermoleophilia</taxon>
        <taxon>Solirubrobacterales</taxon>
        <taxon>Solirubrobacteraceae</taxon>
        <taxon>Solirubrobacter</taxon>
    </lineage>
</organism>
<dbReference type="RefSeq" id="WP_121247859.1">
    <property type="nucleotide sequence ID" value="NZ_RBIL01000001.1"/>
</dbReference>
<evidence type="ECO:0000313" key="4">
    <source>
        <dbReference type="Proteomes" id="UP000278962"/>
    </source>
</evidence>
<evidence type="ECO:0000256" key="2">
    <source>
        <dbReference type="SAM" id="Phobius"/>
    </source>
</evidence>
<dbReference type="OrthoDB" id="9914766at2"/>
<feature type="region of interest" description="Disordered" evidence="1">
    <location>
        <begin position="1"/>
        <end position="27"/>
    </location>
</feature>
<keyword evidence="2" id="KW-0812">Transmembrane</keyword>
<feature type="compositionally biased region" description="Basic and acidic residues" evidence="1">
    <location>
        <begin position="7"/>
        <end position="20"/>
    </location>
</feature>
<sequence>MAPEQEAQDRAFYDHESEAPRRRRRAAADWGVNEDIFDRMPSRFSRVERRAVQHEIVIRHDGETATAVAEHRSDESRRFARGETVQERAGARREVGDRPRDHRAAADAARRDPELDPRAAARAVMSWGEDLDEAPLVPGESRTIVLSRDEDELSAGVISEELDAAPRRQTAEFESLAAEPRERKTVKISGHPDRLPVPRTERRPRTAVERIGHRPDRIAGYAVALGFLLVLIAVLTTGQ</sequence>
<gene>
    <name evidence="3" type="ORF">C8N24_0609</name>
</gene>
<keyword evidence="2" id="KW-0472">Membrane</keyword>
<dbReference type="AlphaFoldDB" id="A0A660L8T5"/>
<feature type="transmembrane region" description="Helical" evidence="2">
    <location>
        <begin position="218"/>
        <end position="238"/>
    </location>
</feature>